<dbReference type="PROSITE" id="PS01186">
    <property type="entry name" value="EGF_2"/>
    <property type="match status" value="1"/>
</dbReference>
<dbReference type="Gene3D" id="1.20.1270.280">
    <property type="match status" value="1"/>
</dbReference>
<dbReference type="Gene3D" id="1.10.8.1220">
    <property type="match status" value="1"/>
</dbReference>
<evidence type="ECO:0000256" key="3">
    <source>
        <dbReference type="ARBA" id="ARBA00022490"/>
    </source>
</evidence>
<dbReference type="GO" id="GO:0005930">
    <property type="term" value="C:axoneme"/>
    <property type="evidence" value="ECO:0007669"/>
    <property type="project" value="UniProtKB-SubCell"/>
</dbReference>
<dbReference type="Gene3D" id="1.10.287.2620">
    <property type="match status" value="1"/>
</dbReference>
<dbReference type="PROSITE" id="PS00022">
    <property type="entry name" value="EGF_1"/>
    <property type="match status" value="1"/>
</dbReference>
<feature type="region of interest" description="Disordered" evidence="16">
    <location>
        <begin position="2003"/>
        <end position="2045"/>
    </location>
</feature>
<evidence type="ECO:0000256" key="11">
    <source>
        <dbReference type="ARBA" id="ARBA00023175"/>
    </source>
</evidence>
<evidence type="ECO:0000256" key="16">
    <source>
        <dbReference type="SAM" id="MobiDB-lite"/>
    </source>
</evidence>
<dbReference type="Gene3D" id="3.10.490.20">
    <property type="match status" value="1"/>
</dbReference>
<dbReference type="FunFam" id="3.40.50.300:FF:000063">
    <property type="entry name" value="dynein heavy chain 6, axonemal"/>
    <property type="match status" value="1"/>
</dbReference>
<dbReference type="InterPro" id="IPR042222">
    <property type="entry name" value="Dynein_2_N"/>
</dbReference>
<dbReference type="Gene3D" id="1.20.920.20">
    <property type="match status" value="1"/>
</dbReference>
<evidence type="ECO:0000256" key="15">
    <source>
        <dbReference type="SAM" id="Coils"/>
    </source>
</evidence>
<dbReference type="FunFam" id="1.20.920.20:FF:000001">
    <property type="entry name" value="dynein heavy chain 2, axonemal"/>
    <property type="match status" value="1"/>
</dbReference>
<evidence type="ECO:0000256" key="10">
    <source>
        <dbReference type="ARBA" id="ARBA00023069"/>
    </source>
</evidence>
<dbReference type="InterPro" id="IPR041466">
    <property type="entry name" value="Dynein_AAA5_ext"/>
</dbReference>
<feature type="compositionally biased region" description="Basic and acidic residues" evidence="16">
    <location>
        <begin position="89"/>
        <end position="98"/>
    </location>
</feature>
<dbReference type="GO" id="GO:0005524">
    <property type="term" value="F:ATP binding"/>
    <property type="evidence" value="ECO:0007669"/>
    <property type="project" value="UniProtKB-KW"/>
</dbReference>
<evidence type="ECO:0000256" key="7">
    <source>
        <dbReference type="ARBA" id="ARBA00022840"/>
    </source>
</evidence>
<dbReference type="InterPro" id="IPR054354">
    <property type="entry name" value="DYNC2H1-like_lid"/>
</dbReference>
<dbReference type="Pfam" id="PF12781">
    <property type="entry name" value="AAA_9"/>
    <property type="match status" value="1"/>
</dbReference>
<evidence type="ECO:0000259" key="17">
    <source>
        <dbReference type="PROSITE" id="PS50026"/>
    </source>
</evidence>
<dbReference type="InterPro" id="IPR042228">
    <property type="entry name" value="Dynein_linker_3"/>
</dbReference>
<keyword evidence="12" id="KW-0206">Cytoskeleton</keyword>
<dbReference type="InParanoid" id="A0A2P6NVE8"/>
<dbReference type="OrthoDB" id="286301at2759"/>
<dbReference type="Pfam" id="PF12777">
    <property type="entry name" value="MT"/>
    <property type="match status" value="1"/>
</dbReference>
<dbReference type="GO" id="GO:0030286">
    <property type="term" value="C:dynein complex"/>
    <property type="evidence" value="ECO:0007669"/>
    <property type="project" value="UniProtKB-KW"/>
</dbReference>
<keyword evidence="14" id="KW-1015">Disulfide bond</keyword>
<dbReference type="InterPro" id="IPR041658">
    <property type="entry name" value="AAA_lid_11"/>
</dbReference>
<dbReference type="GO" id="GO:0008569">
    <property type="term" value="F:minus-end-directed microtubule motor activity"/>
    <property type="evidence" value="ECO:0007669"/>
    <property type="project" value="InterPro"/>
</dbReference>
<dbReference type="InterPro" id="IPR035699">
    <property type="entry name" value="AAA_6"/>
</dbReference>
<dbReference type="Gene3D" id="1.20.920.30">
    <property type="match status" value="1"/>
</dbReference>
<keyword evidence="3" id="KW-0963">Cytoplasm</keyword>
<dbReference type="Pfam" id="PF24619">
    <property type="entry name" value="Ig_SibA"/>
    <property type="match status" value="1"/>
</dbReference>
<comment type="subcellular location">
    <subcellularLocation>
        <location evidence="1">Cytoplasm</location>
        <location evidence="1">Cytoskeleton</location>
        <location evidence="1">Cilium axoneme</location>
    </subcellularLocation>
</comment>
<dbReference type="GO" id="GO:0005874">
    <property type="term" value="C:microtubule"/>
    <property type="evidence" value="ECO:0007669"/>
    <property type="project" value="UniProtKB-KW"/>
</dbReference>
<dbReference type="InterPro" id="IPR056844">
    <property type="entry name" value="SibA-E_N"/>
</dbReference>
<dbReference type="Pfam" id="PF08393">
    <property type="entry name" value="DHC_N2"/>
    <property type="match status" value="1"/>
</dbReference>
<dbReference type="GO" id="GO:0007018">
    <property type="term" value="P:microtubule-based movement"/>
    <property type="evidence" value="ECO:0007669"/>
    <property type="project" value="InterPro"/>
</dbReference>
<dbReference type="GO" id="GO:0051959">
    <property type="term" value="F:dynein light intermediate chain binding"/>
    <property type="evidence" value="ECO:0007669"/>
    <property type="project" value="InterPro"/>
</dbReference>
<dbReference type="InterPro" id="IPR027417">
    <property type="entry name" value="P-loop_NTPase"/>
</dbReference>
<feature type="domain" description="EGF-like" evidence="17">
    <location>
        <begin position="4771"/>
        <end position="4808"/>
    </location>
</feature>
<dbReference type="InterPro" id="IPR041228">
    <property type="entry name" value="Dynein_C"/>
</dbReference>
<evidence type="ECO:0000256" key="14">
    <source>
        <dbReference type="PROSITE-ProRule" id="PRU00076"/>
    </source>
</evidence>
<proteinExistence type="inferred from homology"/>
<keyword evidence="11" id="KW-0505">Motor protein</keyword>
<accession>A0A2P6NVE8</accession>
<protein>
    <submittedName>
        <fullName evidence="18">Putative dynein heavy chain</fullName>
    </submittedName>
</protein>
<dbReference type="SUPFAM" id="SSF52540">
    <property type="entry name" value="P-loop containing nucleoside triphosphate hydrolases"/>
    <property type="match status" value="4"/>
</dbReference>
<dbReference type="PANTHER" id="PTHR45703:SF1">
    <property type="entry name" value="DYNEINS HEAVY CHAIN"/>
    <property type="match status" value="1"/>
</dbReference>
<dbReference type="Gene3D" id="3.40.50.300">
    <property type="entry name" value="P-loop containing nucleotide triphosphate hydrolases"/>
    <property type="match status" value="5"/>
</dbReference>
<evidence type="ECO:0000256" key="4">
    <source>
        <dbReference type="ARBA" id="ARBA00022701"/>
    </source>
</evidence>
<dbReference type="GO" id="GO:0045505">
    <property type="term" value="F:dynein intermediate chain binding"/>
    <property type="evidence" value="ECO:0007669"/>
    <property type="project" value="InterPro"/>
</dbReference>
<feature type="coiled-coil region" evidence="15">
    <location>
        <begin position="2995"/>
        <end position="3039"/>
    </location>
</feature>
<keyword evidence="14" id="KW-0245">EGF-like domain</keyword>
<dbReference type="FunFam" id="1.20.58.1120:FF:000007">
    <property type="entry name" value="Dynein heavy chain 4"/>
    <property type="match status" value="1"/>
</dbReference>
<dbReference type="FunFam" id="1.20.140.100:FF:000004">
    <property type="entry name" value="Dynein axonemal heavy chain 6"/>
    <property type="match status" value="1"/>
</dbReference>
<evidence type="ECO:0000256" key="8">
    <source>
        <dbReference type="ARBA" id="ARBA00023017"/>
    </source>
</evidence>
<evidence type="ECO:0000256" key="5">
    <source>
        <dbReference type="ARBA" id="ARBA00022737"/>
    </source>
</evidence>
<dbReference type="FunFam" id="3.20.180.20:FF:000001">
    <property type="entry name" value="Dynein axonemal heavy chain 5"/>
    <property type="match status" value="1"/>
</dbReference>
<gene>
    <name evidence="18" type="ORF">PROFUN_02679</name>
</gene>
<name>A0A2P6NVE8_9EUKA</name>
<dbReference type="Proteomes" id="UP000241769">
    <property type="component" value="Unassembled WGS sequence"/>
</dbReference>
<dbReference type="InterPro" id="IPR004273">
    <property type="entry name" value="Dynein_heavy_D6_P-loop"/>
</dbReference>
<dbReference type="FunFam" id="3.40.50.300:FF:000049">
    <property type="entry name" value="Dynein, axonemal, heavy chain 5"/>
    <property type="match status" value="1"/>
</dbReference>
<dbReference type="Gene3D" id="1.20.58.1120">
    <property type="match status" value="1"/>
</dbReference>
<dbReference type="InterPro" id="IPR000742">
    <property type="entry name" value="EGF"/>
</dbReference>
<organism evidence="18 19">
    <name type="scientific">Planoprotostelium fungivorum</name>
    <dbReference type="NCBI Taxonomy" id="1890364"/>
    <lineage>
        <taxon>Eukaryota</taxon>
        <taxon>Amoebozoa</taxon>
        <taxon>Evosea</taxon>
        <taxon>Variosea</taxon>
        <taxon>Cavosteliida</taxon>
        <taxon>Cavosteliaceae</taxon>
        <taxon>Planoprotostelium</taxon>
    </lineage>
</organism>
<feature type="coiled-coil region" evidence="15">
    <location>
        <begin position="3297"/>
        <end position="3331"/>
    </location>
</feature>
<dbReference type="Gene3D" id="3.20.180.20">
    <property type="entry name" value="Dynein heavy chain, N-terminal domain 2"/>
    <property type="match status" value="1"/>
</dbReference>
<comment type="caution">
    <text evidence="18">The sequence shown here is derived from an EMBL/GenBank/DDBJ whole genome shotgun (WGS) entry which is preliminary data.</text>
</comment>
<evidence type="ECO:0000256" key="1">
    <source>
        <dbReference type="ARBA" id="ARBA00004430"/>
    </source>
</evidence>
<dbReference type="Pfam" id="PF18198">
    <property type="entry name" value="AAA_lid_11"/>
    <property type="match status" value="1"/>
</dbReference>
<dbReference type="InterPro" id="IPR024317">
    <property type="entry name" value="Dynein_heavy_chain_D4_dom"/>
</dbReference>
<feature type="compositionally biased region" description="Polar residues" evidence="16">
    <location>
        <begin position="131"/>
        <end position="149"/>
    </location>
</feature>
<evidence type="ECO:0000256" key="9">
    <source>
        <dbReference type="ARBA" id="ARBA00023054"/>
    </source>
</evidence>
<dbReference type="FunFam" id="1.10.8.710:FF:000001">
    <property type="entry name" value="Dynein axonemal heavy chain 2"/>
    <property type="match status" value="1"/>
</dbReference>
<feature type="compositionally biased region" description="Polar residues" evidence="16">
    <location>
        <begin position="43"/>
        <end position="71"/>
    </location>
</feature>
<evidence type="ECO:0000313" key="18">
    <source>
        <dbReference type="EMBL" id="PRP87942.1"/>
    </source>
</evidence>
<feature type="compositionally biased region" description="Basic and acidic residues" evidence="16">
    <location>
        <begin position="11"/>
        <end position="42"/>
    </location>
</feature>
<evidence type="ECO:0000256" key="12">
    <source>
        <dbReference type="ARBA" id="ARBA00023212"/>
    </source>
</evidence>
<keyword evidence="10" id="KW-0969">Cilium</keyword>
<feature type="compositionally biased region" description="Polar residues" evidence="16">
    <location>
        <begin position="2003"/>
        <end position="2034"/>
    </location>
</feature>
<dbReference type="Pfam" id="PF22597">
    <property type="entry name" value="DYN_lid"/>
    <property type="match status" value="1"/>
</dbReference>
<dbReference type="InterPro" id="IPR042219">
    <property type="entry name" value="AAA_lid_11_sf"/>
</dbReference>
<keyword evidence="5" id="KW-0677">Repeat</keyword>
<dbReference type="CDD" id="cd00185">
    <property type="entry name" value="TNFRSF"/>
    <property type="match status" value="1"/>
</dbReference>
<keyword evidence="19" id="KW-1185">Reference proteome</keyword>
<comment type="caution">
    <text evidence="14">Lacks conserved residue(s) required for the propagation of feature annotation.</text>
</comment>
<feature type="disulfide bond" evidence="14">
    <location>
        <begin position="4798"/>
        <end position="4807"/>
    </location>
</feature>
<dbReference type="FunFam" id="3.40.50.300:FF:000153">
    <property type="entry name" value="Dynein axonemal heavy chain 1"/>
    <property type="match status" value="1"/>
</dbReference>
<dbReference type="PANTHER" id="PTHR45703">
    <property type="entry name" value="DYNEIN HEAVY CHAIN"/>
    <property type="match status" value="1"/>
</dbReference>
<dbReference type="InterPro" id="IPR013602">
    <property type="entry name" value="Dynein_heavy_linker"/>
</dbReference>
<keyword evidence="13" id="KW-0966">Cell projection</keyword>
<evidence type="ECO:0000256" key="2">
    <source>
        <dbReference type="ARBA" id="ARBA00008887"/>
    </source>
</evidence>
<evidence type="ECO:0000313" key="19">
    <source>
        <dbReference type="Proteomes" id="UP000241769"/>
    </source>
</evidence>
<dbReference type="InterPro" id="IPR026983">
    <property type="entry name" value="DHC"/>
</dbReference>
<dbReference type="Gene3D" id="6.10.140.1060">
    <property type="match status" value="1"/>
</dbReference>
<sequence>MEWSEDQLDSQQRRSIEAHTRFLDHEDVLRDEQQFKKTREENGTQTQRSITRPSTSLFKIKQRSASETISAPFTSTMPKILASRPQTVHAKESLRVSADKSGVNWGERNPKILLDQVKHATRPASPKRKLSQSLSSFTLPPPSAENSPEPTHRGSPKLPYNSNVLFQNEGTDADSNQPNFFPLEIFDDASFEKLTPQEWLQKYDNKVPGYTRWYSNNGQSDWRKCIAIAFDEKQQKFLIEWDSNKKKKYVSRLNIRFQEEDITLFQNRIQTATNNRLYSEAQLRRRVRMETYDCVRLPTLQSHLPQFLNRINQRNSKASKLQGKLHLQLIEEVESNYQRIAKQLEYDQKFPFVQELDDQLKYKYEEEMNAGQKQWYSMGGTPHNFSDIANDLESHYVRTNPHTWKAMSSIHCLVVDVGEMHLLNVHMERAEGDGDYLDLHGYRDKQSHDIITGMQHLINDVKPNLETIIMSAINNNQEESLERTGQNVKYEKLINVSNRMLRDALRTSAVSSLTSYCDIFIRYLKVVKDINIRKKWRGTAGHQSTISNSNVRPMFKISIVFTDGKLDYSPRLEEFQQIIPGIVRQLIDHLQHTPSLEVSSIRHEMDPKLDVLSPTEPYIVHMIQELIESVDNNAELLRVYRDILSAYEETLVIDKAQYTASFNGKKLSLSSFKSEMEKSIRYQGYIEERLESQLNIGMFAIDCSWLKQTLCEIMSDLRRSCLDNFRTQAYDELNVIFDRFVEISDKLNQVPKTPQELSSLSDFVQKIAVEQFTLQQKIDTVMKKYNILEEFFFEVTTEEFEKLWELYGWPQRIKNKISDVEKINQIERLKMIRELRSNQKSLEDTMQRVSEEVLEIEKYRDMDNALNTGDGVKALYQELLAARELAKLYNLQEKLFDFELSSTAKIIDDFIREFEPICTLWSTATDWILTHSRWLSSTFVSLNADHMSKFLTDSSRVAVRSIKLFKNKKEGPFHVATQMKNRIDEFKIVMSMITKLRHPGIRTRHWEMIAKDVNFKMPTESEFTLNFVLKLHLENHVEEVNKTTDVAINEFTLETALDKMHNDLRNYSFELVPYRDSGTYIVTKVEDLSAIIDDQLVMLSTMLTSPYIITFMQRARQWKDQLHRLQDTIEEWLTCQKRWYYLGPIFASEDINRQLPVEGRKYAAVDTVWCKIMESIHTNPKALAIIVNDKLIRQLTDCNRLLDVILKGLNEYLEVKRSAFPRLYFLSNDDLLNILSQSKDPTCIIPHLRKCFENLVSVKFSQQMNIKVMSSNEGEKVPLTEEVVVIGKELERWLLDLQNTMKLTLRKILSRAVMSYGKMKYDLWVFGWPAQAMLAANQILFTQSVTEILRQGDIQEMRVYRKKIVEELGELTNLVNGQLDPLQRATVGALLVLSVHNRDLLSKMISSHVTDASQFEWTSQLRYYWEENHCTVKMLGAAFDYGYEYLGNTSRLVLTPLTDRSYRTMVSAVHFGMGAAPSGPAGTGKTESVKDLAKAIAKQCVVFNCSSSVDYVSLGKIFKGLASSGAWACLDEFNRIEISVLSVVSQQILSIQQGIAERCATVTVDGSTVSLDLTCALFVTMNPGYKGRTELPENVKALFRPVSMVVPDYNYIAENLLFSEGFQHATILAGKLVNCFRLAVEQLSSQTHYDFGLRTIRTALLMAGMLKRSAPKNENPLRTPTDDVTTWEESIVYRALRDTNVPKLVDEDIPQFMAILTDLFPTVSSLGGSHANLSVSVELAAGDMQLQPTPALITKCLQLYDILSSRHAIMIVGETYSGKTTCWRVLARALSRLKDSMYKKIQATVINPKAVSLNQLYGETTANLEWSDGILSSVVRSLSKEHEAFMAEDGEQVGRDVNHWLVMDGPIDPNWVENLNTVLDDNKILCLPNSERIPFPNFAKFIFEVSDLEHASPATISRVGVVCMDSLLPWRYIVKSWMQKFADEMQPLLRNIERLIGDFVNDTLVFLQKKFPRIITSDVALVKSLLNVIDCFLIHMNTGKSGNNTNPVSEPVTETNMSDKSPSSNSLSTAQPRSSRPHYDPQRMQSQFEEKKMTFPWEPFHTKLMTFAFNGTEEERVGSMEAVLLFSLVWSLGASLDHKERKVFDNFLRQRTRDTNTNYTFPAPLTVYDYYFDFEELRWIPWMENPSMKGYRIDPSIHLQESIVPTPSTASVEFLLQLLLHGKKPMILHGSSGIGKTLELASLLTSGLHPNHVPLTVNLTNSTTSQYLQDTLESHMDRRKGKWVGPSMGKSLVCFVDNIDVPDSDSFGSCPPIELLRQFLDHGGWFDLKEKVFREVTDLVLLMATGPTDDMSRLNARFLRHFNTIYVPDPDDDSVETIISTVLEANAPKMHPGVKPLIECVAKATVKLFHSTSNRIVPTITSPHYLFSIRDVWKIVKGITYAFYQLSSINVTQLTRLWYHESLRVLGDRMSTAEHRSFFLSTLMDLAKGVLDADVTTLSEKMIYAEMTPSTYEEVPSMDKLIATMRHHLHEYNTHTSRPIDIYLFRDAVFQLTKILRVIKHPQGNALLLGAGGSGRSSLARLAAHISELELFEVSLSHSYDLEDWVDDMRKIVRMTGVQGKSVLFLFKDSQIMYESFLEDINNLMHGGHIPNLFQREEIEAMIGAYQSGPAHKSMAKLPPDTIYHRFREDVKRNLRVVICMDTNNSMFRKRLIKFPALITSCSTDWYAPWDSSSLQVVAKHSLNLSALTQKAPASNSVIIEVCVEIHQCMSSFSRQFYDTTKRQAIVTTSSFFEFLSVFQKCLDKKLSEKESLAKRLTTGREKLGEVSLMVSQLQTNLEASVPVLERTSLEMEKLMIVLLEKRKEADATRIMVKEEEAIAIEEAREARTLAEGAELQLAEALPALEAATKALNRISRKDVTEIRSFTTPPPGMVAVIEALCILLGKKSTKNMKKDEGWVEAKAMLNESHFIQRLLDFDKDNIKEEAILKLRPYIQDPQFTPAYVEKASVACKSLCAWVRAIEHYYWVSKAVEPRKKRLEEANSTLKSTLSKLEERRGKLQEVEDKIASLTEQYGAAEEKKNGLMSSVSECQIKLSRAKKLIGGLGGETVRWEQMIHQVEGSWHMLLGDALLSAATIVYCPPYSAHFRQKILGQWQSLLRKSAVSYTDPWCLTGSIGNPIQMRSWNIDGLPYDNHSMENAVMCINSPRWPLLIDPQGQANHWIRCMERDNKLTVSTITSPDYISVLENCVHFGMPLLLEGVEQSLDPMLEALLSRQVFQVEGQSVVRLGDRVIPYNPSFRLYITSRHPNPQFPLELCTKVNIIDFRITVSGLEDQLLHMVVKSEKEELEKQSNQLTETIAHSKKELQETEDRILHLLYNAEGDILEDEVLIDTLATSKRTSIEIWTRLIQSERTQQELRRARERYQPVTTRAASLYFCVADLALVDSMYQFSLHWFTQLFIASIQSTPTRQHDIDQRVITMNEEFPRCLFRNVYNCLFEKHKLLFSFMLCTRIQQSVGQIQREEWNFLLLGTVHPGAASPSLGMEPPEWMSRSMWEMVEHLSMVKGMENVAKSIVEEERTWKAFVDMSDPDLSVLPPPYNDLSHFKKVLVIRCLRFDKLVSYMQQYVLNKFGREFIEAPPLTFSECYERTNCITPIVIILSAGANPVDEIFAFGARADMSKKIQSISLGQEQAPIAEKLIDVAVDRGHWIILQNCHLDVKWLEKLEKIIREISPERADPRFRIWLTSSPTEEFPTSLLQNCVKMVSEHPMGIRAKLQRSFQRIGPEKIDQHIGSNSWTKLLFGICFFHAVVQERKKFGSIGWNRPYEFSDSDLITSIRQLEIHLDLLSTKKDKDTNRNAGQLDALRYMIGECFYGGRVTDDRDRSLLMAILSDYVVEYPKKTDHPYGDGEVYRVPASGSFRTFIEFADQLPMNDRPHIFGMHSNAEIARNISQAKSILGLVTSMPRLTKSIHSMQDEENFAVKRLREIMEMLPQKWDVDEVLKLHPISFTDSLPSVLYQEVLSYNRLIQIIRESCQHALDALSGLTLVTPATEKMMGDIFYKQVPRIWMEHSYLSEQTLDHYLHDLTSRLQFIGGWISDGVPKLFHINKLFYPRKFLTAVQQMYARQKSLPMNTVGFSSTFLTETETANMLKEEGRANRTDSGECYIYGLFLEGARWDFETRSLEEAKPHELFASIPVVRLQPYSTVNEPKSRSSNNSYACPIFITHSREGALNSIGISDNFVSIIDFPSSKPEKHWLTRGSSLCQELPRRRVKVIRERNRKRSLTPKMISLPVAFHLVEDKEISGSFSGKRVDSWRSGVFVSAHTANRTFPLAMRAHFLLFAALLAVFFCTTYVEGTHFRYGIIQWNIPDPSKPSQFNFKIQFVWRRSFMYQNNLGSCEKVNDQISLYNYYMALGDGNGIYVNVQNVTSFDTTLDWCAAFWSGGYTYKDVTTPTTRTIFHTNNARLSSLQNNHDVAWYLQSTLVQYPPGYPVSQMILSSPVSAGLPIVQVRNGLINKYQIPADIRLNDGSWTDSAGNPITFRMSNLTEQLGQPPYSTSDNTVKLCPGVSINSTTGVVTFDATSLSGGSRLYQTQHMLDNGKGGVIPIDYILNATDTVGICSNNNAKTCVKNSDCGNSATCLYSQPLVIDANAVPQTNRLTVAKQPGDTSTPMSWYFVADDAVINNPVAITYSGLPSGATISSQASCNDGNCACTNGKCKNPQYMIFNWPKPLAGTYQICFAVSQYATNPTTNLPSGQYCVGLNIQPICNSGYLNTSNPSCSSSSFSPATCCVCPAGYDSSSRCTSCLNNYYGTSCKPCSNCGNGTCSDGLNGDGTCLCNPGWQGVACDRPIRVYCDPSAKSYIQSQTQGRIVDPLFANLYMSVNSQSQGSASINFTVNMQSNPPVDIIVLQDVSANGDITPLQNIDLCKSFFSNLIATYPSSQAALASVSNYGSTYRRLGILTSSSDTFCNYASGLSLNSTAKLSQIGAYDALTPLMADNYGWQSSSYKVIAVITPNPPAGSFSTAVKALSTLGATIMFYAQSSSTYNTYSSVVSSAGFGTAYQGSTGAANAYYQIIPNGIANSLPQTKATVYNDQGFFSSSTNGNAATTSSKGWSNVNYAYPTGLVKGQVVTLPVSTVAIMGWGTSTVQVVLNRAPVSQSVFFQPTQDVAFSFNLTGSDADNNLMLAKWIALPNNATLTTTNGAAIVAGQYYNFSQVYTNTPFYKGQSVGTFQLWDGCDPSAIYTATFSVIPVNYPSYTSNFAQSLLQGGSINVDFVGSNLIGNPDPSVTPSSLTVYIKTAPAQGQLLDSQGNVLTPGSRVPGSVLTYSAAIVNNNYFFGAYNFSYYCTDNYGQSNVSFGFLNVNFTNHLPTITVPTVTASIGTATPFFITVNDVDSQDTAQLNGTFIWVSSSVTAFTYVDSTGTRSVPNSATSFILANTPSNPSATASFSISLDDYATGTIGSYSLTAVDSHGGVSSVATVNVVAKANQNPTFKSAAQVVTMPQGSSSVSITVVGTDADGLQGAKLLFYVNQNPSNGLLSTQAGSPLPSTLPNGGYVFAISDRTNDSVAKTSSYTFTYTPNDYFYGPDTISYGMRDVLGGYVMQTITVQVPFRDHAPTINGPATVQGPIGVSTNFTFSVLDKDVPDNVTVLLSSYNLQHVSSASIGKQGGALTAFNVNSGVLVLQGSASATYIVVLVLDDTAANTLGSLSFAALDGYGQVSAQNLTVTITAGPNSKPFFVQAPSVVSLTEDGNVNITLTGSDNDGHQGASLTFTFLTLPANGKVYVSNGNNLAGSGNAYNADTFVNSVMPSTSSFTFQYVPTLYTFGNDSVSIYATDPLNGISTTLTIVLAVQFKNHAPTLSAPSSIGCSIGSNCTLPLYLNDVDTVDTLTLIESNTNLVSVSAYYMSIAGATPTAFTATTSGLPRVTQVNVIIQLKPTATGNLGTISFYVRDLSNANSPVATISVAAANNTAPYRQYQDPVNTVTFSQTASQLIKLNGTDADNGQGQQLSLIFSTVPKNGSLSINGVAVTANSPFSPSAATTGPNSTLYAVSYTPTSFKYGTDSFSYSFIDILGGQSVVYTSQLNVTFVNNPPTLSTPSTSVTCNIGAKCLIPYYIADPDLPESETLLFSSFNLSATFVKKMTTVYNNTESAALVATADSAAASNLAPTSTVQLALVIDDNAVGSLGSIALYAQDSHGGKSAVITVQVTAGVDTPPYVIYAPSTVTVQGDGRVFISVNASDVDGNQGANLTFTLVSAPSHGQITAGKSGALIGSSTTLSTTENTPSSYVPQAQTLGTSTYGFFYSPAQYYSGSDSLSFYVSDALGGQTTVQTISIIVTFVNHPPTLSTASSSVICPIGNNCTLLFAGKDYDPQDTLAFVINSFALSEVTGVWTSYNGTITSVTQAIKSGSFPGDYLNSLPNSVQFNLIVGFSSNIIGNLGTANFTARDNHNANSSVVSIALRAATSTPPFLVSPNVTSFVAQGLEEQPLLVNLTGSDVDGTQGDNLTLVIVGVPSSGALSFNGQVQAAGSSLPLLQRVSDDLVTPPTTFYQMSYNPAKLFYGSDSFSFKFVDSVGTSSITYTYAINVTHVNHPPTGSDFVLSVNSGFNTSMVNRFSAADVDGDHLKLNISTVPQKGSIYKADNSVVTVGQLIDSSEWNGLYYLCPIENSGLDGVTFSFTDGQASSSVYNGEIDITLSDRAPVTADVNVTLDMNTVQNLTVNAINLNVGQNNVLTINILTTPIGSLCLEAELVHCLKAGSIYRGEATALFYSPPAGAYNKNGPYEIIHYSATNPASHSSDISSISLTVNYVNAPPVPNIQSPLVVYEASFTQFYLDASDDQTPANQLLFYLKSAPTNGILQLASIEVGELPTNFTAVAHGGNTTYPASLNGESRMMVFFPWEFDYGDNYANFTITVVDGGGLSTDVNVTVNVIHVDQPPTIIPGDASYANYENGNIVISFNGTDIDTPAPLLLGNVAKFPQRGSLFTCNYTASDDSCVPGSQIAYRLNDNDFPPVYTDNTTAVFKFVFVPTPGTSQIVYAVPSFSVMDDYEKSSAVYTPKIRIIAVNQAPVLGYKSEYESLNNATLPVTNVTVEDPDGGSIRILLRINTTLPGRINLTSHAAWIETRNSECNRTDDGVHEVIECLAPQSSLRLYLQSLTFASPVVGNFTVGLYVNDLGAGADSDRRDISHKDASGTFGVQVTTVTEVVPDTGKPLTWAVGVGSAGGALGAAAAVAAVARLVKKPDNEIFANMMDFDSAGVVDNPLYVETSKDVNNPLFDSEI</sequence>
<keyword evidence="7" id="KW-0067">ATP-binding</keyword>
<feature type="compositionally biased region" description="Basic residues" evidence="16">
    <location>
        <begin position="119"/>
        <end position="130"/>
    </location>
</feature>
<dbReference type="Pfam" id="PF17852">
    <property type="entry name" value="Dynein_AAA_lid"/>
    <property type="match status" value="1"/>
</dbReference>
<dbReference type="InterPro" id="IPR043157">
    <property type="entry name" value="Dynein_AAA1S"/>
</dbReference>
<dbReference type="STRING" id="1890364.A0A2P6NVE8"/>
<dbReference type="PROSITE" id="PS50026">
    <property type="entry name" value="EGF_3"/>
    <property type="match status" value="1"/>
</dbReference>
<dbReference type="Gene3D" id="1.10.472.130">
    <property type="match status" value="1"/>
</dbReference>
<dbReference type="Pfam" id="PF12775">
    <property type="entry name" value="AAA_7"/>
    <property type="match status" value="1"/>
</dbReference>
<dbReference type="InterPro" id="IPR043160">
    <property type="entry name" value="Dynein_C_barrel"/>
</dbReference>
<dbReference type="FunFam" id="1.10.8.1220:FF:000001">
    <property type="entry name" value="Dynein axonemal heavy chain 5"/>
    <property type="match status" value="1"/>
</dbReference>
<reference evidence="18 19" key="1">
    <citation type="journal article" date="2018" name="Genome Biol. Evol.">
        <title>Multiple Roots of Fruiting Body Formation in Amoebozoa.</title>
        <authorList>
            <person name="Hillmann F."/>
            <person name="Forbes G."/>
            <person name="Novohradska S."/>
            <person name="Ferling I."/>
            <person name="Riege K."/>
            <person name="Groth M."/>
            <person name="Westermann M."/>
            <person name="Marz M."/>
            <person name="Spaller T."/>
            <person name="Winckler T."/>
            <person name="Schaap P."/>
            <person name="Glockner G."/>
        </authorList>
    </citation>
    <scope>NUCLEOTIDE SEQUENCE [LARGE SCALE GENOMIC DNA]</scope>
    <source>
        <strain evidence="18 19">Jena</strain>
    </source>
</reference>
<dbReference type="Gene3D" id="1.10.8.720">
    <property type="entry name" value="Region D6 of dynein motor"/>
    <property type="match status" value="1"/>
</dbReference>
<dbReference type="InterPro" id="IPR024743">
    <property type="entry name" value="Dynein_HC_stalk"/>
</dbReference>
<dbReference type="Pfam" id="PF24907">
    <property type="entry name" value="SIBA-E_N"/>
    <property type="match status" value="1"/>
</dbReference>
<feature type="region of interest" description="Disordered" evidence="16">
    <location>
        <begin position="1"/>
        <end position="71"/>
    </location>
</feature>
<keyword evidence="6" id="KW-0547">Nucleotide-binding</keyword>
<comment type="similarity">
    <text evidence="2">Belongs to the dynein heavy chain family.</text>
</comment>
<dbReference type="Pfam" id="PF18199">
    <property type="entry name" value="Dynein_C"/>
    <property type="match status" value="1"/>
</dbReference>
<evidence type="ECO:0000256" key="6">
    <source>
        <dbReference type="ARBA" id="ARBA00022741"/>
    </source>
</evidence>
<keyword evidence="9 15" id="KW-0175">Coiled coil</keyword>
<dbReference type="Pfam" id="PF12780">
    <property type="entry name" value="AAA_8"/>
    <property type="match status" value="1"/>
</dbReference>
<evidence type="ECO:0000256" key="13">
    <source>
        <dbReference type="ARBA" id="ARBA00023273"/>
    </source>
</evidence>
<keyword evidence="8" id="KW-0243">Dynein</keyword>
<dbReference type="Gene3D" id="1.10.8.710">
    <property type="match status" value="1"/>
</dbReference>
<feature type="region of interest" description="Disordered" evidence="16">
    <location>
        <begin position="85"/>
        <end position="158"/>
    </location>
</feature>
<dbReference type="EMBL" id="MDYQ01000016">
    <property type="protein sequence ID" value="PRP87942.1"/>
    <property type="molecule type" value="Genomic_DNA"/>
</dbReference>
<dbReference type="InterPro" id="IPR035706">
    <property type="entry name" value="AAA_9"/>
</dbReference>
<keyword evidence="4" id="KW-0493">Microtubule</keyword>
<dbReference type="Gene3D" id="1.20.140.100">
    <property type="entry name" value="Dynein heavy chain, N-terminal domain 2"/>
    <property type="match status" value="1"/>
</dbReference>
<dbReference type="Pfam" id="PF12774">
    <property type="entry name" value="AAA_6"/>
    <property type="match status" value="1"/>
</dbReference>
<dbReference type="Pfam" id="PF03028">
    <property type="entry name" value="Dynein_heavy"/>
    <property type="match status" value="1"/>
</dbReference>
<dbReference type="FunFam" id="3.10.490.20:FF:000009">
    <property type="entry name" value="Dynein heavy chain 4"/>
    <property type="match status" value="1"/>
</dbReference>
<dbReference type="InterPro" id="IPR056851">
    <property type="entry name" value="Ig_SibA-E"/>
</dbReference>